<evidence type="ECO:0000313" key="3">
    <source>
        <dbReference type="EMBL" id="MDI6448950.1"/>
    </source>
</evidence>
<dbReference type="PANTHER" id="PTHR10458:SF22">
    <property type="entry name" value="PEPTIDE DEFORMYLASE"/>
    <property type="match status" value="1"/>
</dbReference>
<keyword evidence="2 3" id="KW-0378">Hydrolase</keyword>
<accession>A0AAW6TTR3</accession>
<name>A0AAW6TTR3_9BACT</name>
<keyword evidence="2" id="KW-0648">Protein biosynthesis</keyword>
<protein>
    <recommendedName>
        <fullName evidence="2">Peptide deformylase</fullName>
        <shortName evidence="2">PDF</shortName>
        <ecNumber evidence="2">3.5.1.88</ecNumber>
    </recommendedName>
    <alternativeName>
        <fullName evidence="2">Polypeptide deformylase</fullName>
    </alternativeName>
</protein>
<dbReference type="NCBIfam" id="TIGR00079">
    <property type="entry name" value="pept_deformyl"/>
    <property type="match status" value="1"/>
</dbReference>
<keyword evidence="2" id="KW-0479">Metal-binding</keyword>
<gene>
    <name evidence="2 3" type="primary">def</name>
    <name evidence="3" type="ORF">QJ522_07815</name>
</gene>
<dbReference type="InterPro" id="IPR036821">
    <property type="entry name" value="Peptide_deformylase_sf"/>
</dbReference>
<dbReference type="CDD" id="cd00487">
    <property type="entry name" value="Pep_deformylase"/>
    <property type="match status" value="1"/>
</dbReference>
<dbReference type="SUPFAM" id="SSF56420">
    <property type="entry name" value="Peptide deformylase"/>
    <property type="match status" value="1"/>
</dbReference>
<dbReference type="NCBIfam" id="NF001159">
    <property type="entry name" value="PRK00150.1-3"/>
    <property type="match status" value="1"/>
</dbReference>
<comment type="catalytic activity">
    <reaction evidence="2">
        <text>N-terminal N-formyl-L-methionyl-[peptide] + H2O = N-terminal L-methionyl-[peptide] + formate</text>
        <dbReference type="Rhea" id="RHEA:24420"/>
        <dbReference type="Rhea" id="RHEA-COMP:10639"/>
        <dbReference type="Rhea" id="RHEA-COMP:10640"/>
        <dbReference type="ChEBI" id="CHEBI:15377"/>
        <dbReference type="ChEBI" id="CHEBI:15740"/>
        <dbReference type="ChEBI" id="CHEBI:49298"/>
        <dbReference type="ChEBI" id="CHEBI:64731"/>
        <dbReference type="EC" id="3.5.1.88"/>
    </reaction>
</comment>
<dbReference type="HAMAP" id="MF_00163">
    <property type="entry name" value="Pep_deformylase"/>
    <property type="match status" value="1"/>
</dbReference>
<feature type="active site" evidence="2">
    <location>
        <position position="137"/>
    </location>
</feature>
<dbReference type="Gene3D" id="3.90.45.10">
    <property type="entry name" value="Peptide deformylase"/>
    <property type="match status" value="1"/>
</dbReference>
<dbReference type="AlphaFoldDB" id="A0AAW6TTR3"/>
<comment type="caution">
    <text evidence="3">The sequence shown here is derived from an EMBL/GenBank/DDBJ whole genome shotgun (WGS) entry which is preliminary data.</text>
</comment>
<evidence type="ECO:0000313" key="4">
    <source>
        <dbReference type="Proteomes" id="UP001431776"/>
    </source>
</evidence>
<organism evidence="3 4">
    <name type="scientific">Anaerobaca lacustris</name>
    <dbReference type="NCBI Taxonomy" id="3044600"/>
    <lineage>
        <taxon>Bacteria</taxon>
        <taxon>Pseudomonadati</taxon>
        <taxon>Planctomycetota</taxon>
        <taxon>Phycisphaerae</taxon>
        <taxon>Sedimentisphaerales</taxon>
        <taxon>Anaerobacaceae</taxon>
        <taxon>Anaerobaca</taxon>
    </lineage>
</organism>
<comment type="cofactor">
    <cofactor evidence="2">
        <name>Fe(2+)</name>
        <dbReference type="ChEBI" id="CHEBI:29033"/>
    </cofactor>
    <text evidence="2">Binds 1 Fe(2+) ion.</text>
</comment>
<dbReference type="GO" id="GO:0042586">
    <property type="term" value="F:peptide deformylase activity"/>
    <property type="evidence" value="ECO:0007669"/>
    <property type="project" value="UniProtKB-UniRule"/>
</dbReference>
<evidence type="ECO:0000256" key="2">
    <source>
        <dbReference type="HAMAP-Rule" id="MF_00163"/>
    </source>
</evidence>
<dbReference type="InterPro" id="IPR023635">
    <property type="entry name" value="Peptide_deformylase"/>
</dbReference>
<comment type="function">
    <text evidence="2">Removes the formyl group from the N-terminal Met of newly synthesized proteins. Requires at least a dipeptide for an efficient rate of reaction. N-terminal L-methionine is a prerequisite for activity but the enzyme has broad specificity at other positions.</text>
</comment>
<proteinExistence type="inferred from homology"/>
<sequence>MIDVDKCRITRYPEAVLGQPAKPVEKIDETIRRLVEKMTDIMIENKGMGLAAPQAGVGLRLFIVSMDGSREQVRAYVNPTVTPAGDLDEAGEGCLSVPGIYPKIRRHKRATVTATDLDGREFTEEAEGLYARCLQHESDHLDGMTILNRMGAAAKIANRRQIKKLTDKHEGK</sequence>
<dbReference type="Proteomes" id="UP001431776">
    <property type="component" value="Unassembled WGS sequence"/>
</dbReference>
<dbReference type="RefSeq" id="WP_349244359.1">
    <property type="nucleotide sequence ID" value="NZ_JASCXX010000007.1"/>
</dbReference>
<reference evidence="3" key="1">
    <citation type="submission" date="2023-05" db="EMBL/GenBank/DDBJ databases">
        <title>Anaerotaeda fermentans gen. nov., sp. nov., a novel anaerobic planctomycete of the new family within the order Sedimentisphaerales isolated from Taman Peninsula, Russia.</title>
        <authorList>
            <person name="Khomyakova M.A."/>
            <person name="Merkel A.Y."/>
            <person name="Slobodkin A.I."/>
        </authorList>
    </citation>
    <scope>NUCLEOTIDE SEQUENCE</scope>
    <source>
        <strain evidence="3">M17dextr</strain>
    </source>
</reference>
<evidence type="ECO:0000256" key="1">
    <source>
        <dbReference type="ARBA" id="ARBA00010759"/>
    </source>
</evidence>
<feature type="binding site" evidence="2">
    <location>
        <position position="94"/>
    </location>
    <ligand>
        <name>Fe cation</name>
        <dbReference type="ChEBI" id="CHEBI:24875"/>
    </ligand>
</feature>
<dbReference type="Pfam" id="PF01327">
    <property type="entry name" value="Pep_deformylase"/>
    <property type="match status" value="1"/>
</dbReference>
<dbReference type="PIRSF" id="PIRSF004749">
    <property type="entry name" value="Pep_def"/>
    <property type="match status" value="1"/>
</dbReference>
<feature type="binding site" evidence="2">
    <location>
        <position position="140"/>
    </location>
    <ligand>
        <name>Fe cation</name>
        <dbReference type="ChEBI" id="CHEBI:24875"/>
    </ligand>
</feature>
<keyword evidence="4" id="KW-1185">Reference proteome</keyword>
<dbReference type="GO" id="GO:0046872">
    <property type="term" value="F:metal ion binding"/>
    <property type="evidence" value="ECO:0007669"/>
    <property type="project" value="UniProtKB-KW"/>
</dbReference>
<dbReference type="PRINTS" id="PR01576">
    <property type="entry name" value="PDEFORMYLASE"/>
</dbReference>
<keyword evidence="2" id="KW-0408">Iron</keyword>
<dbReference type="GO" id="GO:0006412">
    <property type="term" value="P:translation"/>
    <property type="evidence" value="ECO:0007669"/>
    <property type="project" value="UniProtKB-UniRule"/>
</dbReference>
<feature type="binding site" evidence="2">
    <location>
        <position position="136"/>
    </location>
    <ligand>
        <name>Fe cation</name>
        <dbReference type="ChEBI" id="CHEBI:24875"/>
    </ligand>
</feature>
<dbReference type="EC" id="3.5.1.88" evidence="2"/>
<dbReference type="PANTHER" id="PTHR10458">
    <property type="entry name" value="PEPTIDE DEFORMYLASE"/>
    <property type="match status" value="1"/>
</dbReference>
<comment type="similarity">
    <text evidence="1 2">Belongs to the polypeptide deformylase family.</text>
</comment>
<dbReference type="EMBL" id="JASCXX010000007">
    <property type="protein sequence ID" value="MDI6448950.1"/>
    <property type="molecule type" value="Genomic_DNA"/>
</dbReference>